<name>X1SYP4_9ZZZZ</name>
<dbReference type="PANTHER" id="PTHR42785:SF1">
    <property type="entry name" value="DNA TOPOISOMERASE"/>
    <property type="match status" value="1"/>
</dbReference>
<dbReference type="AlphaFoldDB" id="X1SYP4"/>
<dbReference type="GO" id="GO:0003677">
    <property type="term" value="F:DNA binding"/>
    <property type="evidence" value="ECO:0007669"/>
    <property type="project" value="UniProtKB-KW"/>
</dbReference>
<comment type="caution">
    <text evidence="5">The sequence shown here is derived from an EMBL/GenBank/DDBJ whole genome shotgun (WGS) entry which is preliminary data.</text>
</comment>
<dbReference type="GO" id="GO:0006265">
    <property type="term" value="P:DNA topological change"/>
    <property type="evidence" value="ECO:0007669"/>
    <property type="project" value="InterPro"/>
</dbReference>
<dbReference type="Gene3D" id="1.10.460.10">
    <property type="entry name" value="Topoisomerase I, domain 2"/>
    <property type="match status" value="1"/>
</dbReference>
<feature type="domain" description="Topo IA-type catalytic" evidence="4">
    <location>
        <begin position="1"/>
        <end position="141"/>
    </location>
</feature>
<organism evidence="5">
    <name type="scientific">marine sediment metagenome</name>
    <dbReference type="NCBI Taxonomy" id="412755"/>
    <lineage>
        <taxon>unclassified sequences</taxon>
        <taxon>metagenomes</taxon>
        <taxon>ecological metagenomes</taxon>
    </lineage>
</organism>
<reference evidence="5" key="1">
    <citation type="journal article" date="2014" name="Front. Microbiol.">
        <title>High frequency of phylogenetically diverse reductive dehalogenase-homologous genes in deep subseafloor sedimentary metagenomes.</title>
        <authorList>
            <person name="Kawai M."/>
            <person name="Futagami T."/>
            <person name="Toyoda A."/>
            <person name="Takaki Y."/>
            <person name="Nishi S."/>
            <person name="Hori S."/>
            <person name="Arai W."/>
            <person name="Tsubouchi T."/>
            <person name="Morono Y."/>
            <person name="Uchiyama I."/>
            <person name="Ito T."/>
            <person name="Fujiyama A."/>
            <person name="Inagaki F."/>
            <person name="Takami H."/>
        </authorList>
    </citation>
    <scope>NUCLEOTIDE SEQUENCE</scope>
    <source>
        <strain evidence="5">Expedition CK06-06</strain>
    </source>
</reference>
<dbReference type="PANTHER" id="PTHR42785">
    <property type="entry name" value="DNA TOPOISOMERASE, TYPE IA, CORE"/>
    <property type="match status" value="1"/>
</dbReference>
<protein>
    <recommendedName>
        <fullName evidence="4">Topo IA-type catalytic domain-containing protein</fullName>
    </recommendedName>
</protein>
<evidence type="ECO:0000259" key="4">
    <source>
        <dbReference type="PROSITE" id="PS52039"/>
    </source>
</evidence>
<dbReference type="InterPro" id="IPR013497">
    <property type="entry name" value="Topo_IA_cen"/>
</dbReference>
<dbReference type="SMART" id="SM00437">
    <property type="entry name" value="TOP1Ac"/>
    <property type="match status" value="1"/>
</dbReference>
<dbReference type="EMBL" id="BARW01005894">
    <property type="protein sequence ID" value="GAI84266.1"/>
    <property type="molecule type" value="Genomic_DNA"/>
</dbReference>
<evidence type="ECO:0000256" key="1">
    <source>
        <dbReference type="ARBA" id="ARBA00023029"/>
    </source>
</evidence>
<dbReference type="InterPro" id="IPR013824">
    <property type="entry name" value="Topo_IA_cen_sub1"/>
</dbReference>
<gene>
    <name evidence="5" type="ORF">S12H4_12409</name>
</gene>
<dbReference type="InterPro" id="IPR023405">
    <property type="entry name" value="Topo_IA_core_domain"/>
</dbReference>
<dbReference type="InterPro" id="IPR000380">
    <property type="entry name" value="Topo_IA"/>
</dbReference>
<dbReference type="SUPFAM" id="SSF56712">
    <property type="entry name" value="Prokaryotic type I DNA topoisomerase"/>
    <property type="match status" value="1"/>
</dbReference>
<dbReference type="Pfam" id="PF01131">
    <property type="entry name" value="Topoisom_bac"/>
    <property type="match status" value="1"/>
</dbReference>
<keyword evidence="3" id="KW-0413">Isomerase</keyword>
<sequence>VKFLGYRKVVFLEKEIPSNKDTKTLPPLTKNQVLELIELIPQQHFTKPPPRYTEASLVKTLEEYGIGRPSTYAAIISVLQERDYVRLESRKFIPQEIGMVVNKLLKDHFSQYVDYQFTARIEEELDDIARGEVGWKPAVQN</sequence>
<evidence type="ECO:0000256" key="3">
    <source>
        <dbReference type="ARBA" id="ARBA00023235"/>
    </source>
</evidence>
<keyword evidence="1" id="KW-0799">Topoisomerase</keyword>
<dbReference type="Gene3D" id="2.70.20.10">
    <property type="entry name" value="Topoisomerase I, domain 3"/>
    <property type="match status" value="1"/>
</dbReference>
<dbReference type="InterPro" id="IPR013825">
    <property type="entry name" value="Topo_IA_cen_sub2"/>
</dbReference>
<evidence type="ECO:0000313" key="5">
    <source>
        <dbReference type="EMBL" id="GAI84266.1"/>
    </source>
</evidence>
<dbReference type="GO" id="GO:0003917">
    <property type="term" value="F:DNA topoisomerase type I (single strand cut, ATP-independent) activity"/>
    <property type="evidence" value="ECO:0007669"/>
    <property type="project" value="InterPro"/>
</dbReference>
<evidence type="ECO:0000256" key="2">
    <source>
        <dbReference type="ARBA" id="ARBA00023125"/>
    </source>
</evidence>
<accession>X1SYP4</accession>
<keyword evidence="2" id="KW-0238">DNA-binding</keyword>
<feature type="non-terminal residue" evidence="5">
    <location>
        <position position="1"/>
    </location>
</feature>
<dbReference type="InterPro" id="IPR003602">
    <property type="entry name" value="Topo_IA_DNA-bd_dom"/>
</dbReference>
<proteinExistence type="predicted"/>
<dbReference type="PROSITE" id="PS52039">
    <property type="entry name" value="TOPO_IA_2"/>
    <property type="match status" value="1"/>
</dbReference>
<feature type="non-terminal residue" evidence="5">
    <location>
        <position position="141"/>
    </location>
</feature>